<organism evidence="1 2">
    <name type="scientific">Thermobifida alba</name>
    <name type="common">Thermomonospora alba</name>
    <dbReference type="NCBI Taxonomy" id="53522"/>
    <lineage>
        <taxon>Bacteria</taxon>
        <taxon>Bacillati</taxon>
        <taxon>Actinomycetota</taxon>
        <taxon>Actinomycetes</taxon>
        <taxon>Streptosporangiales</taxon>
        <taxon>Nocardiopsidaceae</taxon>
        <taxon>Thermobifida</taxon>
    </lineage>
</organism>
<protein>
    <submittedName>
        <fullName evidence="1">Uncharacterized protein</fullName>
    </submittedName>
</protein>
<accession>A0ABY4KYL6</accession>
<name>A0ABY4KYL6_THEAE</name>
<evidence type="ECO:0000313" key="1">
    <source>
        <dbReference type="EMBL" id="UPT20294.1"/>
    </source>
</evidence>
<sequence>MSSPFPMPGTECGAELEHLLQTGTTSLGETPVFLGRGYALSVYRCPASLAHPHRIDIR</sequence>
<proteinExistence type="predicted"/>
<evidence type="ECO:0000313" key="2">
    <source>
        <dbReference type="Proteomes" id="UP000832041"/>
    </source>
</evidence>
<gene>
    <name evidence="1" type="ORF">FOF52_04380</name>
</gene>
<keyword evidence="2" id="KW-1185">Reference proteome</keyword>
<dbReference type="RefSeq" id="WP_248592547.1">
    <property type="nucleotide sequence ID" value="NZ_CP051627.1"/>
</dbReference>
<reference evidence="1 2" key="1">
    <citation type="submission" date="2020-04" db="EMBL/GenBank/DDBJ databases">
        <title>Thermobifida alba genome sequencing and assembly.</title>
        <authorList>
            <person name="Luzics S."/>
            <person name="Horvath B."/>
            <person name="Nagy I."/>
            <person name="Toth A."/>
            <person name="Nagy I."/>
            <person name="Kukolya J."/>
        </authorList>
    </citation>
    <scope>NUCLEOTIDE SEQUENCE [LARGE SCALE GENOMIC DNA]</scope>
    <source>
        <strain evidence="1 2">DSM 43795</strain>
    </source>
</reference>
<dbReference type="EMBL" id="CP051627">
    <property type="protein sequence ID" value="UPT20294.1"/>
    <property type="molecule type" value="Genomic_DNA"/>
</dbReference>
<dbReference type="Proteomes" id="UP000832041">
    <property type="component" value="Chromosome"/>
</dbReference>